<dbReference type="AlphaFoldDB" id="A0A317WG17"/>
<keyword evidence="1" id="KW-0472">Membrane</keyword>
<evidence type="ECO:0000313" key="3">
    <source>
        <dbReference type="Proteomes" id="UP000246702"/>
    </source>
</evidence>
<dbReference type="GeneID" id="37107705"/>
<keyword evidence="1" id="KW-1133">Transmembrane helix</keyword>
<dbReference type="Proteomes" id="UP000246702">
    <property type="component" value="Unassembled WGS sequence"/>
</dbReference>
<organism evidence="2 3">
    <name type="scientific">Aspergillus sclerotioniger CBS 115572</name>
    <dbReference type="NCBI Taxonomy" id="1450535"/>
    <lineage>
        <taxon>Eukaryota</taxon>
        <taxon>Fungi</taxon>
        <taxon>Dikarya</taxon>
        <taxon>Ascomycota</taxon>
        <taxon>Pezizomycotina</taxon>
        <taxon>Eurotiomycetes</taxon>
        <taxon>Eurotiomycetidae</taxon>
        <taxon>Eurotiales</taxon>
        <taxon>Aspergillaceae</taxon>
        <taxon>Aspergillus</taxon>
        <taxon>Aspergillus subgen. Circumdati</taxon>
    </lineage>
</organism>
<comment type="caution">
    <text evidence="2">The sequence shown here is derived from an EMBL/GenBank/DDBJ whole genome shotgun (WGS) entry which is preliminary data.</text>
</comment>
<evidence type="ECO:0000313" key="2">
    <source>
        <dbReference type="EMBL" id="PWY83130.1"/>
    </source>
</evidence>
<feature type="transmembrane region" description="Helical" evidence="1">
    <location>
        <begin position="33"/>
        <end position="55"/>
    </location>
</feature>
<proteinExistence type="predicted"/>
<dbReference type="EMBL" id="MSFK01000019">
    <property type="protein sequence ID" value="PWY83130.1"/>
    <property type="molecule type" value="Genomic_DNA"/>
</dbReference>
<keyword evidence="3" id="KW-1185">Reference proteome</keyword>
<feature type="transmembrane region" description="Helical" evidence="1">
    <location>
        <begin position="75"/>
        <end position="96"/>
    </location>
</feature>
<sequence length="163" mass="18150">MGEQRAPPKSSPSTLTLSVTDCQSFRFWVLSSFFVFFPFVLSLFLTQSLSLSVCFSSSSPSPPTLLFPFRPLSTIFPFSCFFPVSLVQSFLLFPFLCCPIRPCCRTYTFLDPAFRSPPLSFLSLSLLHRISFFPCELHLAASIPTSVPSFPTAALIPSLLLLL</sequence>
<evidence type="ECO:0000256" key="1">
    <source>
        <dbReference type="SAM" id="Phobius"/>
    </source>
</evidence>
<keyword evidence="1" id="KW-0812">Transmembrane</keyword>
<evidence type="ECO:0008006" key="4">
    <source>
        <dbReference type="Google" id="ProtNLM"/>
    </source>
</evidence>
<accession>A0A317WG17</accession>
<dbReference type="RefSeq" id="XP_025465915.1">
    <property type="nucleotide sequence ID" value="XM_025605562.1"/>
</dbReference>
<name>A0A317WG17_9EURO</name>
<protein>
    <recommendedName>
        <fullName evidence="4">Transmembrane protein</fullName>
    </recommendedName>
</protein>
<reference evidence="2 3" key="1">
    <citation type="submission" date="2016-12" db="EMBL/GenBank/DDBJ databases">
        <title>The genomes of Aspergillus section Nigri reveals drivers in fungal speciation.</title>
        <authorList>
            <consortium name="DOE Joint Genome Institute"/>
            <person name="Vesth T.C."/>
            <person name="Nybo J."/>
            <person name="Theobald S."/>
            <person name="Brandl J."/>
            <person name="Frisvad J.C."/>
            <person name="Nielsen K.F."/>
            <person name="Lyhne E.K."/>
            <person name="Kogle M.E."/>
            <person name="Kuo A."/>
            <person name="Riley R."/>
            <person name="Clum A."/>
            <person name="Nolan M."/>
            <person name="Lipzen A."/>
            <person name="Salamov A."/>
            <person name="Henrissat B."/>
            <person name="Wiebenga A."/>
            <person name="De Vries R.P."/>
            <person name="Grigoriev I.V."/>
            <person name="Mortensen U.H."/>
            <person name="Andersen M.R."/>
            <person name="Baker S.E."/>
        </authorList>
    </citation>
    <scope>NUCLEOTIDE SEQUENCE [LARGE SCALE GENOMIC DNA]</scope>
    <source>
        <strain evidence="2 3">CBS 115572</strain>
    </source>
</reference>
<gene>
    <name evidence="2" type="ORF">BO94DRAFT_119127</name>
</gene>